<proteinExistence type="predicted"/>
<dbReference type="EMBL" id="FN596738">
    <property type="protein sequence ID" value="CBI38590.3"/>
    <property type="molecule type" value="Genomic_DNA"/>
</dbReference>
<accession>D7U776</accession>
<keyword evidence="2" id="KW-1185">Reference proteome</keyword>
<gene>
    <name evidence="1" type="ordered locus">VIT_16s0013g00910</name>
</gene>
<dbReference type="AlphaFoldDB" id="D7U776"/>
<protein>
    <submittedName>
        <fullName evidence="1">Uncharacterized protein</fullName>
    </submittedName>
</protein>
<evidence type="ECO:0000313" key="1">
    <source>
        <dbReference type="EMBL" id="CBI38590.3"/>
    </source>
</evidence>
<dbReference type="PaxDb" id="29760-VIT_16s0013g00910.t01"/>
<reference evidence="2" key="1">
    <citation type="journal article" date="2007" name="Nature">
        <title>The grapevine genome sequence suggests ancestral hexaploidization in major angiosperm phyla.</title>
        <authorList>
            <consortium name="The French-Italian Public Consortium for Grapevine Genome Characterization."/>
            <person name="Jaillon O."/>
            <person name="Aury J.-M."/>
            <person name="Noel B."/>
            <person name="Policriti A."/>
            <person name="Clepet C."/>
            <person name="Casagrande A."/>
            <person name="Choisne N."/>
            <person name="Aubourg S."/>
            <person name="Vitulo N."/>
            <person name="Jubin C."/>
            <person name="Vezzi A."/>
            <person name="Legeai F."/>
            <person name="Hugueney P."/>
            <person name="Dasilva C."/>
            <person name="Horner D."/>
            <person name="Mica E."/>
            <person name="Jublot D."/>
            <person name="Poulain J."/>
            <person name="Bruyere C."/>
            <person name="Billault A."/>
            <person name="Segurens B."/>
            <person name="Gouyvenoux M."/>
            <person name="Ugarte E."/>
            <person name="Cattonaro F."/>
            <person name="Anthouard V."/>
            <person name="Vico V."/>
            <person name="Del Fabbro C."/>
            <person name="Alaux M."/>
            <person name="Di Gaspero G."/>
            <person name="Dumas V."/>
            <person name="Felice N."/>
            <person name="Paillard S."/>
            <person name="Juman I."/>
            <person name="Moroldo M."/>
            <person name="Scalabrin S."/>
            <person name="Canaguier A."/>
            <person name="Le Clainche I."/>
            <person name="Malacrida G."/>
            <person name="Durand E."/>
            <person name="Pesole G."/>
            <person name="Laucou V."/>
            <person name="Chatelet P."/>
            <person name="Merdinoglu D."/>
            <person name="Delledonne M."/>
            <person name="Pezzotti M."/>
            <person name="Lecharny A."/>
            <person name="Scarpelli C."/>
            <person name="Artiguenave F."/>
            <person name="Pe M.E."/>
            <person name="Valle G."/>
            <person name="Morgante M."/>
            <person name="Caboche M."/>
            <person name="Adam-Blondon A.-F."/>
            <person name="Weissenbach J."/>
            <person name="Quetier F."/>
            <person name="Wincker P."/>
        </authorList>
    </citation>
    <scope>NUCLEOTIDE SEQUENCE [LARGE SCALE GENOMIC DNA]</scope>
    <source>
        <strain evidence="2">cv. Pinot noir / PN40024</strain>
    </source>
</reference>
<name>D7U776_VITVI</name>
<sequence>MRNIATILHKFPTTIELIGSQVRFPSHMYNDQRCSYTNKTSSCSAILCHDCNRCGIRTTLSIISHFHSLCSCSWQHDFPFSSIGL</sequence>
<dbReference type="Proteomes" id="UP000009183">
    <property type="component" value="Chromosome 16"/>
</dbReference>
<organism evidence="1 2">
    <name type="scientific">Vitis vinifera</name>
    <name type="common">Grape</name>
    <dbReference type="NCBI Taxonomy" id="29760"/>
    <lineage>
        <taxon>Eukaryota</taxon>
        <taxon>Viridiplantae</taxon>
        <taxon>Streptophyta</taxon>
        <taxon>Embryophyta</taxon>
        <taxon>Tracheophyta</taxon>
        <taxon>Spermatophyta</taxon>
        <taxon>Magnoliopsida</taxon>
        <taxon>eudicotyledons</taxon>
        <taxon>Gunneridae</taxon>
        <taxon>Pentapetalae</taxon>
        <taxon>rosids</taxon>
        <taxon>Vitales</taxon>
        <taxon>Vitaceae</taxon>
        <taxon>Viteae</taxon>
        <taxon>Vitis</taxon>
    </lineage>
</organism>
<evidence type="ECO:0000313" key="2">
    <source>
        <dbReference type="Proteomes" id="UP000009183"/>
    </source>
</evidence>
<dbReference type="HOGENOM" id="CLU_2517192_0_0_1"/>
<dbReference type="InParanoid" id="D7U776"/>